<dbReference type="OrthoDB" id="7059210at2"/>
<dbReference type="EMBL" id="CP042239">
    <property type="protein sequence ID" value="QDX27890.1"/>
    <property type="molecule type" value="Genomic_DNA"/>
</dbReference>
<feature type="domain" description="Acyl-CoA thioesterase-like N-terminal HotDog" evidence="1">
    <location>
        <begin position="22"/>
        <end position="105"/>
    </location>
</feature>
<dbReference type="Pfam" id="PF13622">
    <property type="entry name" value="4HBT_3"/>
    <property type="match status" value="1"/>
</dbReference>
<organism evidence="3 4">
    <name type="scientific">Sphingomonas suaedae</name>
    <dbReference type="NCBI Taxonomy" id="2599297"/>
    <lineage>
        <taxon>Bacteria</taxon>
        <taxon>Pseudomonadati</taxon>
        <taxon>Pseudomonadota</taxon>
        <taxon>Alphaproteobacteria</taxon>
        <taxon>Sphingomonadales</taxon>
        <taxon>Sphingomonadaceae</taxon>
        <taxon>Sphingomonas</taxon>
    </lineage>
</organism>
<reference evidence="3 4" key="1">
    <citation type="submission" date="2019-07" db="EMBL/GenBank/DDBJ databases">
        <title>Sphingomonas alkalisoli sp. nov., isolated from rhizosphere soil of Suaedae salsa.</title>
        <authorList>
            <person name="Zhang H."/>
            <person name="Xu L."/>
            <person name="Zhang J.-X."/>
            <person name="Sun J.-Q."/>
        </authorList>
    </citation>
    <scope>NUCLEOTIDE SEQUENCE [LARGE SCALE GENOMIC DNA]</scope>
    <source>
        <strain evidence="3 4">XS-10</strain>
    </source>
</reference>
<dbReference type="Gene3D" id="2.40.160.210">
    <property type="entry name" value="Acyl-CoA thioesterase, double hotdog domain"/>
    <property type="match status" value="1"/>
</dbReference>
<protein>
    <submittedName>
        <fullName evidence="3">Thioesterase family protein</fullName>
    </submittedName>
</protein>
<evidence type="ECO:0000259" key="1">
    <source>
        <dbReference type="Pfam" id="PF13622"/>
    </source>
</evidence>
<evidence type="ECO:0000313" key="3">
    <source>
        <dbReference type="EMBL" id="QDX27890.1"/>
    </source>
</evidence>
<dbReference type="AlphaFoldDB" id="A0A518RKD1"/>
<dbReference type="InterPro" id="IPR042171">
    <property type="entry name" value="Acyl-CoA_hotdog"/>
</dbReference>
<dbReference type="InterPro" id="IPR029069">
    <property type="entry name" value="HotDog_dom_sf"/>
</dbReference>
<name>A0A518RKD1_9SPHN</name>
<dbReference type="Pfam" id="PF20789">
    <property type="entry name" value="4HBT_3C"/>
    <property type="match status" value="1"/>
</dbReference>
<dbReference type="RefSeq" id="WP_145849362.1">
    <property type="nucleotide sequence ID" value="NZ_CP042239.1"/>
</dbReference>
<gene>
    <name evidence="3" type="ORF">FPZ54_18985</name>
</gene>
<dbReference type="KEGG" id="ssua:FPZ54_18985"/>
<dbReference type="Proteomes" id="UP000318055">
    <property type="component" value="Chromosome"/>
</dbReference>
<proteinExistence type="predicted"/>
<feature type="domain" description="Acyl-CoA thioesterase-like C-terminal" evidence="2">
    <location>
        <begin position="141"/>
        <end position="252"/>
    </location>
</feature>
<dbReference type="SUPFAM" id="SSF54637">
    <property type="entry name" value="Thioesterase/thiol ester dehydrase-isomerase"/>
    <property type="match status" value="2"/>
</dbReference>
<keyword evidence="4" id="KW-1185">Reference proteome</keyword>
<evidence type="ECO:0000313" key="4">
    <source>
        <dbReference type="Proteomes" id="UP000318055"/>
    </source>
</evidence>
<dbReference type="InterPro" id="IPR049450">
    <property type="entry name" value="ACOT8-like_C"/>
</dbReference>
<dbReference type="InterPro" id="IPR049449">
    <property type="entry name" value="TesB_ACOT8-like_N"/>
</dbReference>
<accession>A0A518RKD1</accession>
<sequence>MTSLPQLLADAVPTESGFTTKIPSNWLQGRTAYGGLSSALALAAAKQVEPDLPPLRSAQVAFVGPLAGPVSVTATKLRRGRNAAFVQADIVSEAGLGLRTTFVFMAQLPSAIDHDGTASARHAPPPADAELYTGPKEFFTGNFNFFDLKAEAGPTQWLRWGRLIDRAGLDPEIELMAMGDALPPAAFKLFAKMTPLSSLTWQVNILQPAPVTQDGWWLLAAETDSARGGYSSQTMRMWAADGTLVAEGMQGVAIFG</sequence>
<evidence type="ECO:0000259" key="2">
    <source>
        <dbReference type="Pfam" id="PF20789"/>
    </source>
</evidence>